<evidence type="ECO:0000256" key="10">
    <source>
        <dbReference type="ARBA" id="ARBA00022695"/>
    </source>
</evidence>
<keyword evidence="9" id="KW-0808">Transferase</keyword>
<keyword evidence="12" id="KW-0460">Magnesium</keyword>
<evidence type="ECO:0000256" key="7">
    <source>
        <dbReference type="ARBA" id="ARBA00018337"/>
    </source>
</evidence>
<name>A0A835Q3X6_VANPL</name>
<dbReference type="AlphaFoldDB" id="A0A835Q3X6"/>
<organism evidence="19 20">
    <name type="scientific">Vanilla planifolia</name>
    <name type="common">Vanilla</name>
    <dbReference type="NCBI Taxonomy" id="51239"/>
    <lineage>
        <taxon>Eukaryota</taxon>
        <taxon>Viridiplantae</taxon>
        <taxon>Streptophyta</taxon>
        <taxon>Embryophyta</taxon>
        <taxon>Tracheophyta</taxon>
        <taxon>Spermatophyta</taxon>
        <taxon>Magnoliopsida</taxon>
        <taxon>Liliopsida</taxon>
        <taxon>Asparagales</taxon>
        <taxon>Orchidaceae</taxon>
        <taxon>Vanilloideae</taxon>
        <taxon>Vanilleae</taxon>
        <taxon>Vanilla</taxon>
    </lineage>
</organism>
<evidence type="ECO:0000256" key="13">
    <source>
        <dbReference type="ARBA" id="ARBA00023098"/>
    </source>
</evidence>
<evidence type="ECO:0000256" key="11">
    <source>
        <dbReference type="ARBA" id="ARBA00022792"/>
    </source>
</evidence>
<dbReference type="GO" id="GO:0005743">
    <property type="term" value="C:mitochondrial inner membrane"/>
    <property type="evidence" value="ECO:0007669"/>
    <property type="project" value="UniProtKB-SubCell"/>
</dbReference>
<sequence>MAKTAELAEPLMVLPPVDFCCAYGSSLLPNNKDETSMVDYIIGVADPEDWHSQNFERNGNHYSRWMAALGPKAITCIAEGVGVGVHFNPFVECRDKKMIKYGVVRMHDLARDILTWDRFYLSGRLQKPVHILVDNWEIRKVNIVNLKAAICAALLLLPPGFTEEDLYVKICSLSYLGDVRMLFAEDKFKIKKLVQGSFEKFQAMYKPLLKEHVDEGLLEFRHHTHGAFEQDCGLQATKSIFSCLPSTLHGISSKGMHREAMMGEAPWQMAISSRDQAASCVRKALRRLVFSSSARQAVSGLLAAGGVNAARYLMRKMSKAWNSRF</sequence>
<dbReference type="Pfam" id="PF09139">
    <property type="entry name" value="Tam41_Mmp37"/>
    <property type="match status" value="1"/>
</dbReference>
<evidence type="ECO:0000256" key="17">
    <source>
        <dbReference type="ARBA" id="ARBA00023264"/>
    </source>
</evidence>
<keyword evidence="14" id="KW-0496">Mitochondrion</keyword>
<accession>A0A835Q3X6</accession>
<dbReference type="GO" id="GO:0004605">
    <property type="term" value="F:phosphatidate cytidylyltransferase activity"/>
    <property type="evidence" value="ECO:0007669"/>
    <property type="project" value="UniProtKB-EC"/>
</dbReference>
<dbReference type="InterPro" id="IPR015222">
    <property type="entry name" value="Tam41"/>
</dbReference>
<dbReference type="GO" id="GO:0032049">
    <property type="term" value="P:cardiolipin biosynthetic process"/>
    <property type="evidence" value="ECO:0007669"/>
    <property type="project" value="InterPro"/>
</dbReference>
<evidence type="ECO:0000256" key="18">
    <source>
        <dbReference type="ARBA" id="ARBA00029893"/>
    </source>
</evidence>
<evidence type="ECO:0000256" key="16">
    <source>
        <dbReference type="ARBA" id="ARBA00023209"/>
    </source>
</evidence>
<evidence type="ECO:0000256" key="1">
    <source>
        <dbReference type="ARBA" id="ARBA00001946"/>
    </source>
</evidence>
<comment type="similarity">
    <text evidence="5">Belongs to the TAM41 family.</text>
</comment>
<evidence type="ECO:0000256" key="14">
    <source>
        <dbReference type="ARBA" id="ARBA00023128"/>
    </source>
</evidence>
<evidence type="ECO:0000313" key="20">
    <source>
        <dbReference type="Proteomes" id="UP000636800"/>
    </source>
</evidence>
<evidence type="ECO:0000256" key="8">
    <source>
        <dbReference type="ARBA" id="ARBA00022516"/>
    </source>
</evidence>
<comment type="pathway">
    <text evidence="3">Phospholipid metabolism; CDP-diacylglycerol biosynthesis; CDP-diacylglycerol from sn-glycerol 3-phosphate: step 3/3.</text>
</comment>
<dbReference type="EMBL" id="JADCNL010000011">
    <property type="protein sequence ID" value="KAG0460977.1"/>
    <property type="molecule type" value="Genomic_DNA"/>
</dbReference>
<evidence type="ECO:0000256" key="15">
    <source>
        <dbReference type="ARBA" id="ARBA00023136"/>
    </source>
</evidence>
<comment type="cofactor">
    <cofactor evidence="1">
        <name>Mg(2+)</name>
        <dbReference type="ChEBI" id="CHEBI:18420"/>
    </cofactor>
</comment>
<gene>
    <name evidence="19" type="ORF">HPP92_021274</name>
</gene>
<dbReference type="EC" id="2.7.7.41" evidence="6"/>
<keyword evidence="11" id="KW-0999">Mitochondrion inner membrane</keyword>
<comment type="caution">
    <text evidence="19">The sequence shown here is derived from an EMBL/GenBank/DDBJ whole genome shotgun (WGS) entry which is preliminary data.</text>
</comment>
<dbReference type="Proteomes" id="UP000636800">
    <property type="component" value="Chromosome 11"/>
</dbReference>
<dbReference type="PANTHER" id="PTHR13619">
    <property type="entry name" value="PHOSPHATIDATE CYTIDYLYLTRANSFERASE, MITOCHONDRIAL"/>
    <property type="match status" value="1"/>
</dbReference>
<comment type="subcellular location">
    <subcellularLocation>
        <location evidence="2">Mitochondrion inner membrane</location>
        <topology evidence="2">Peripheral membrane protein</topology>
        <orientation evidence="2">Matrix side</orientation>
    </subcellularLocation>
</comment>
<evidence type="ECO:0000256" key="12">
    <source>
        <dbReference type="ARBA" id="ARBA00022842"/>
    </source>
</evidence>
<evidence type="ECO:0000256" key="5">
    <source>
        <dbReference type="ARBA" id="ARBA00005458"/>
    </source>
</evidence>
<evidence type="ECO:0000256" key="3">
    <source>
        <dbReference type="ARBA" id="ARBA00005119"/>
    </source>
</evidence>
<keyword evidence="13" id="KW-0443">Lipid metabolism</keyword>
<keyword evidence="8" id="KW-0444">Lipid biosynthesis</keyword>
<protein>
    <recommendedName>
        <fullName evidence="7">Phosphatidate cytidylyltransferase, mitochondrial</fullName>
        <ecNumber evidence="6">2.7.7.41</ecNumber>
    </recommendedName>
    <alternativeName>
        <fullName evidence="18">CDP-diacylglycerol synthase</fullName>
    </alternativeName>
</protein>
<keyword evidence="16" id="KW-0594">Phospholipid biosynthesis</keyword>
<evidence type="ECO:0000256" key="9">
    <source>
        <dbReference type="ARBA" id="ARBA00022679"/>
    </source>
</evidence>
<dbReference type="PIRSF" id="PIRSF028840">
    <property type="entry name" value="Mmp37"/>
    <property type="match status" value="1"/>
</dbReference>
<comment type="pathway">
    <text evidence="4">Lipid metabolism.</text>
</comment>
<dbReference type="PANTHER" id="PTHR13619:SF0">
    <property type="entry name" value="PHOSPHATIDATE CYTIDYLYLTRANSFERASE, MITOCHONDRIAL"/>
    <property type="match status" value="1"/>
</dbReference>
<evidence type="ECO:0000256" key="4">
    <source>
        <dbReference type="ARBA" id="ARBA00005189"/>
    </source>
</evidence>
<proteinExistence type="inferred from homology"/>
<reference evidence="19 20" key="1">
    <citation type="journal article" date="2020" name="Nat. Food">
        <title>A phased Vanilla planifolia genome enables genetic improvement of flavour and production.</title>
        <authorList>
            <person name="Hasing T."/>
            <person name="Tang H."/>
            <person name="Brym M."/>
            <person name="Khazi F."/>
            <person name="Huang T."/>
            <person name="Chambers A.H."/>
        </authorList>
    </citation>
    <scope>NUCLEOTIDE SEQUENCE [LARGE SCALE GENOMIC DNA]</scope>
    <source>
        <tissue evidence="19">Leaf</tissue>
    </source>
</reference>
<evidence type="ECO:0000256" key="2">
    <source>
        <dbReference type="ARBA" id="ARBA00004443"/>
    </source>
</evidence>
<keyword evidence="20" id="KW-1185">Reference proteome</keyword>
<dbReference type="UniPathway" id="UPA00557">
    <property type="reaction ID" value="UER00614"/>
</dbReference>
<keyword evidence="17" id="KW-1208">Phospholipid metabolism</keyword>
<evidence type="ECO:0000256" key="6">
    <source>
        <dbReference type="ARBA" id="ARBA00012487"/>
    </source>
</evidence>
<dbReference type="OrthoDB" id="5212574at2759"/>
<keyword evidence="10" id="KW-0548">Nucleotidyltransferase</keyword>
<keyword evidence="15" id="KW-0472">Membrane</keyword>
<dbReference type="GO" id="GO:0016024">
    <property type="term" value="P:CDP-diacylglycerol biosynthetic process"/>
    <property type="evidence" value="ECO:0007669"/>
    <property type="project" value="UniProtKB-UniPathway"/>
</dbReference>
<evidence type="ECO:0000313" key="19">
    <source>
        <dbReference type="EMBL" id="KAG0460977.1"/>
    </source>
</evidence>